<gene>
    <name evidence="2" type="ORF">VHA_000291</name>
</gene>
<sequence length="222" mass="25682">MPPTVKLSARDALNFQEKLALLALPPKKRIWILKTLGRWEKANARKRIRQQKDIHGKSLAPRKRKKGRKKMFRRMAKGLEPYVKNGAKELDLTWRNKMAGRTAARHHLGQTQRMTARQMEKRWGKPDYKAPATKGQARKLRELGFEVTKGKSKKSKPKKPSLKWIMENLSQGKAGLIIRVMSDKPQQTAWDIPLAERQILGSKHTDVNRQLVKIFGQAQKRK</sequence>
<dbReference type="eggNOG" id="ENOG5032RJF">
    <property type="taxonomic scope" value="Bacteria"/>
</dbReference>
<dbReference type="RefSeq" id="WP_005501149.1">
    <property type="nucleotide sequence ID" value="NZ_ADAQ01000007.1"/>
</dbReference>
<evidence type="ECO:0000256" key="1">
    <source>
        <dbReference type="SAM" id="MobiDB-lite"/>
    </source>
</evidence>
<feature type="region of interest" description="Disordered" evidence="1">
    <location>
        <begin position="102"/>
        <end position="133"/>
    </location>
</feature>
<dbReference type="AlphaFoldDB" id="D0I3H8"/>
<feature type="compositionally biased region" description="Basic and acidic residues" evidence="1">
    <location>
        <begin position="118"/>
        <end position="128"/>
    </location>
</feature>
<evidence type="ECO:0000313" key="2">
    <source>
        <dbReference type="EMBL" id="EEY73999.1"/>
    </source>
</evidence>
<accession>D0I3H8</accession>
<name>D0I3H8_GRIHO</name>
<organism evidence="2 3">
    <name type="scientific">Grimontia hollisae CIP 101886</name>
    <dbReference type="NCBI Taxonomy" id="675812"/>
    <lineage>
        <taxon>Bacteria</taxon>
        <taxon>Pseudomonadati</taxon>
        <taxon>Pseudomonadota</taxon>
        <taxon>Gammaproteobacteria</taxon>
        <taxon>Vibrionales</taxon>
        <taxon>Vibrionaceae</taxon>
        <taxon>Grimontia</taxon>
    </lineage>
</organism>
<reference evidence="2 3" key="1">
    <citation type="submission" date="2009-10" db="EMBL/GenBank/DDBJ databases">
        <authorList>
            <consortium name="Los Alamos National Laboratory (LANL)"/>
            <consortium name="National Microbial Pathogen Data Resource (NMPDR)"/>
            <person name="Saunders E.H."/>
            <person name="Munk A.C."/>
            <person name="Tapia R."/>
            <person name="Green L."/>
            <person name="Rogers Y."/>
            <person name="Detter J.C."/>
            <person name="Bruce D."/>
            <person name="Brettin T.S."/>
            <person name="Colwell R.R."/>
            <person name="Huq A."/>
            <person name="Grim C.J."/>
            <person name="Hasan N.A."/>
            <person name="Bartels D."/>
            <person name="Vonstein V."/>
        </authorList>
    </citation>
    <scope>NUCLEOTIDE SEQUENCE [LARGE SCALE GENOMIC DNA]</scope>
    <source>
        <strain evidence="2 3">CIP 101886</strain>
    </source>
</reference>
<comment type="caution">
    <text evidence="2">The sequence shown here is derived from an EMBL/GenBank/DDBJ whole genome shotgun (WGS) entry which is preliminary data.</text>
</comment>
<evidence type="ECO:0008006" key="4">
    <source>
        <dbReference type="Google" id="ProtNLM"/>
    </source>
</evidence>
<dbReference type="EMBL" id="ADAQ01000007">
    <property type="protein sequence ID" value="EEY73999.1"/>
    <property type="molecule type" value="Genomic_DNA"/>
</dbReference>
<dbReference type="Proteomes" id="UP000003604">
    <property type="component" value="Unassembled WGS sequence"/>
</dbReference>
<protein>
    <recommendedName>
        <fullName evidence="4">Virion morphogenesis protein</fullName>
    </recommendedName>
</protein>
<dbReference type="GeneID" id="58896386"/>
<feature type="compositionally biased region" description="Basic residues" evidence="1">
    <location>
        <begin position="60"/>
        <end position="69"/>
    </location>
</feature>
<keyword evidence="3" id="KW-1185">Reference proteome</keyword>
<proteinExistence type="predicted"/>
<evidence type="ECO:0000313" key="3">
    <source>
        <dbReference type="Proteomes" id="UP000003604"/>
    </source>
</evidence>
<feature type="region of interest" description="Disordered" evidence="1">
    <location>
        <begin position="47"/>
        <end position="69"/>
    </location>
</feature>
<dbReference type="OrthoDB" id="5864577at2"/>